<dbReference type="AlphaFoldDB" id="A0A438C9N7"/>
<evidence type="ECO:0000256" key="1">
    <source>
        <dbReference type="ARBA" id="ARBA00022614"/>
    </source>
</evidence>
<evidence type="ECO:0000259" key="6">
    <source>
        <dbReference type="Pfam" id="PF00931"/>
    </source>
</evidence>
<dbReference type="EMBL" id="QGNW01002413">
    <property type="protein sequence ID" value="RVW19957.1"/>
    <property type="molecule type" value="Genomic_DNA"/>
</dbReference>
<dbReference type="Gene3D" id="3.40.50.300">
    <property type="entry name" value="P-loop containing nucleotide triphosphate hydrolases"/>
    <property type="match status" value="1"/>
</dbReference>
<dbReference type="InterPro" id="IPR027417">
    <property type="entry name" value="P-loop_NTPase"/>
</dbReference>
<organism evidence="9 10">
    <name type="scientific">Vitis vinifera</name>
    <name type="common">Grape</name>
    <dbReference type="NCBI Taxonomy" id="29760"/>
    <lineage>
        <taxon>Eukaryota</taxon>
        <taxon>Viridiplantae</taxon>
        <taxon>Streptophyta</taxon>
        <taxon>Embryophyta</taxon>
        <taxon>Tracheophyta</taxon>
        <taxon>Spermatophyta</taxon>
        <taxon>Magnoliopsida</taxon>
        <taxon>eudicotyledons</taxon>
        <taxon>Gunneridae</taxon>
        <taxon>Pentapetalae</taxon>
        <taxon>rosids</taxon>
        <taxon>Vitales</taxon>
        <taxon>Vitaceae</taxon>
        <taxon>Viteae</taxon>
        <taxon>Vitis</taxon>
    </lineage>
</organism>
<dbReference type="InterPro" id="IPR025875">
    <property type="entry name" value="Leu-rich_rpt_4"/>
</dbReference>
<feature type="domain" description="R13L1/DRL21-like LRR repeat region" evidence="8">
    <location>
        <begin position="644"/>
        <end position="772"/>
    </location>
</feature>
<evidence type="ECO:0000256" key="3">
    <source>
        <dbReference type="ARBA" id="ARBA00022741"/>
    </source>
</evidence>
<evidence type="ECO:0000256" key="5">
    <source>
        <dbReference type="ARBA" id="ARBA00022840"/>
    </source>
</evidence>
<dbReference type="InterPro" id="IPR056789">
    <property type="entry name" value="LRR_R13L1-DRL21"/>
</dbReference>
<dbReference type="SUPFAM" id="SSF52540">
    <property type="entry name" value="P-loop containing nucleoside triphosphate hydrolases"/>
    <property type="match status" value="1"/>
</dbReference>
<evidence type="ECO:0000259" key="7">
    <source>
        <dbReference type="Pfam" id="PF18052"/>
    </source>
</evidence>
<keyword evidence="1" id="KW-0433">Leucine-rich repeat</keyword>
<dbReference type="Gene3D" id="3.80.10.10">
    <property type="entry name" value="Ribonuclease Inhibitor"/>
    <property type="match status" value="2"/>
</dbReference>
<dbReference type="InterPro" id="IPR041118">
    <property type="entry name" value="Rx_N"/>
</dbReference>
<dbReference type="Proteomes" id="UP000288805">
    <property type="component" value="Unassembled WGS sequence"/>
</dbReference>
<dbReference type="GO" id="GO:0005524">
    <property type="term" value="F:ATP binding"/>
    <property type="evidence" value="ECO:0007669"/>
    <property type="project" value="UniProtKB-KW"/>
</dbReference>
<dbReference type="Pfam" id="PF25019">
    <property type="entry name" value="LRR_R13L1-DRL21"/>
    <property type="match status" value="1"/>
</dbReference>
<evidence type="ECO:0000256" key="2">
    <source>
        <dbReference type="ARBA" id="ARBA00022737"/>
    </source>
</evidence>
<dbReference type="Pfam" id="PF18052">
    <property type="entry name" value="Rx_N"/>
    <property type="match status" value="1"/>
</dbReference>
<keyword evidence="4" id="KW-0611">Plant defense</keyword>
<dbReference type="Pfam" id="PF12799">
    <property type="entry name" value="LRR_4"/>
    <property type="match status" value="1"/>
</dbReference>
<evidence type="ECO:0000313" key="9">
    <source>
        <dbReference type="EMBL" id="RVW19957.1"/>
    </source>
</evidence>
<dbReference type="InterPro" id="IPR002182">
    <property type="entry name" value="NB-ARC"/>
</dbReference>
<keyword evidence="5" id="KW-0067">ATP-binding</keyword>
<dbReference type="PRINTS" id="PR00364">
    <property type="entry name" value="DISEASERSIST"/>
</dbReference>
<gene>
    <name evidence="9" type="primary">RGA4_55</name>
    <name evidence="9" type="ORF">CK203_117533</name>
</gene>
<sequence>MAPQIPFSIIDGILTKLASLTTQEISIYGVPEELSDKLTTVKNVLLDAEEKQEKTGAVKDWVKRLKDVVYDADDLLDDFATHQLQRGGVASQVCDFFSSSNQLVFRFKMSNRLRNIKEGVDKIENLINPLELVQGNTVHSKVVSRRLPTTSLVDDFSVVGRDEDKEEIIKLLVSSGNEKNLSVVAIVGIEGLGKTTLAQLVYNDERVVRHFEFRIWVHVSVGFDVRSLVKEILQEVRKQHVEGLDLFDLKDKLHEELNRRRYLLVLDDVWEVPIDRWEELRSLLIVGNEGSKILVTTGNRKVAEVMGDHSPFDLKRIKEDESLYLFWAIAFEGEERMYQNLINIAEDIVKRCNGVPLLIKSLAAILRFRRQERDWLEILHNENLLEVGHGILRALKLSYSHLPTCLKQCFTYCALFPEDYEIEKKSLMQLWMAQVSDVATPTDDRLEIQKAIARPIIASDVATPTDDWLEIQKEALHVFLFPRVNPLINASEKISSRTFFMDNEDGFEDDSKDDSIINTIISSSKSLRVLSLNKFNIKKVPKFVGKLSHLRYLDLSNNDFEELPSSIARLKHLQTLKVIDCVNLKELPKDTRELVHLRHLENDGCANLTHMPCGIGELTSLQSLPIFVVGNRRGYSRDRKIGGLNELEKLDYLRGELRIKNLENVWNAKESTDAKLAEKKYISSLRLEWRDPEANNERCKAAESVMEELRPHDHLEKLWIDGYQGEKFPEWMHGYNDGLFSKLVHIVLFSCERCQILPPFAQLPVLKFMWLSGLEEVEYVTDCSSATPPFFPSLQMLKLDNLPKLKGLRKKGSSSEEDPSFPLLSKLDVGFCHKLTSLTLHSSPSLSEASLTLHHCLNLKSLTLPSSPCLLELSINTCCKLESLELPSSGLSKLYITECNDLKSLNLHSSPDLSQLTIRDCHNLTSLAQPPSPCLYQLEIRDCAKLTSFELRHSAPKLSSLEIRDCPKLTSLKVPLLPRLEKLHLNTLNKEVLQQFPFVSASRHT</sequence>
<dbReference type="PANTHER" id="PTHR36766:SF70">
    <property type="entry name" value="DISEASE RESISTANCE PROTEIN RGA4"/>
    <property type="match status" value="1"/>
</dbReference>
<proteinExistence type="predicted"/>
<feature type="domain" description="NB-ARC" evidence="6">
    <location>
        <begin position="162"/>
        <end position="334"/>
    </location>
</feature>
<name>A0A438C9N7_VITVI</name>
<dbReference type="GO" id="GO:0006952">
    <property type="term" value="P:defense response"/>
    <property type="evidence" value="ECO:0007669"/>
    <property type="project" value="UniProtKB-KW"/>
</dbReference>
<keyword evidence="3" id="KW-0547">Nucleotide-binding</keyword>
<dbReference type="InterPro" id="IPR001611">
    <property type="entry name" value="Leu-rich_rpt"/>
</dbReference>
<protein>
    <submittedName>
        <fullName evidence="9">Putative disease resistance protein RGA4</fullName>
    </submittedName>
</protein>
<evidence type="ECO:0000259" key="8">
    <source>
        <dbReference type="Pfam" id="PF25019"/>
    </source>
</evidence>
<dbReference type="FunFam" id="3.40.50.300:FF:001091">
    <property type="entry name" value="Probable disease resistance protein At1g61300"/>
    <property type="match status" value="1"/>
</dbReference>
<dbReference type="SUPFAM" id="SSF52058">
    <property type="entry name" value="L domain-like"/>
    <property type="match status" value="2"/>
</dbReference>
<dbReference type="PROSITE" id="PS51450">
    <property type="entry name" value="LRR"/>
    <property type="match status" value="1"/>
</dbReference>
<dbReference type="GO" id="GO:0051707">
    <property type="term" value="P:response to other organism"/>
    <property type="evidence" value="ECO:0007669"/>
    <property type="project" value="UniProtKB-ARBA"/>
</dbReference>
<keyword evidence="2" id="KW-0677">Repeat</keyword>
<dbReference type="InterPro" id="IPR036388">
    <property type="entry name" value="WH-like_DNA-bd_sf"/>
</dbReference>
<evidence type="ECO:0000256" key="4">
    <source>
        <dbReference type="ARBA" id="ARBA00022821"/>
    </source>
</evidence>
<dbReference type="InterPro" id="IPR032675">
    <property type="entry name" value="LRR_dom_sf"/>
</dbReference>
<dbReference type="PANTHER" id="PTHR36766">
    <property type="entry name" value="PLANT BROAD-SPECTRUM MILDEW RESISTANCE PROTEIN RPW8"/>
    <property type="match status" value="1"/>
</dbReference>
<comment type="caution">
    <text evidence="9">The sequence shown here is derived from an EMBL/GenBank/DDBJ whole genome shotgun (WGS) entry which is preliminary data.</text>
</comment>
<dbReference type="Gene3D" id="1.10.10.10">
    <property type="entry name" value="Winged helix-like DNA-binding domain superfamily/Winged helix DNA-binding domain"/>
    <property type="match status" value="1"/>
</dbReference>
<dbReference type="Gene3D" id="1.20.5.4130">
    <property type="match status" value="1"/>
</dbReference>
<feature type="domain" description="Disease resistance N-terminal" evidence="7">
    <location>
        <begin position="13"/>
        <end position="93"/>
    </location>
</feature>
<dbReference type="GO" id="GO:0043531">
    <property type="term" value="F:ADP binding"/>
    <property type="evidence" value="ECO:0007669"/>
    <property type="project" value="InterPro"/>
</dbReference>
<dbReference type="Pfam" id="PF00931">
    <property type="entry name" value="NB-ARC"/>
    <property type="match status" value="1"/>
</dbReference>
<reference evidence="9 10" key="1">
    <citation type="journal article" date="2018" name="PLoS Genet.">
        <title>Population sequencing reveals clonal diversity and ancestral inbreeding in the grapevine cultivar Chardonnay.</title>
        <authorList>
            <person name="Roach M.J."/>
            <person name="Johnson D.L."/>
            <person name="Bohlmann J."/>
            <person name="van Vuuren H.J."/>
            <person name="Jones S.J."/>
            <person name="Pretorius I.S."/>
            <person name="Schmidt S.A."/>
            <person name="Borneman A.R."/>
        </authorList>
    </citation>
    <scope>NUCLEOTIDE SEQUENCE [LARGE SCALE GENOMIC DNA]</scope>
    <source>
        <strain evidence="10">cv. Chardonnay</strain>
        <tissue evidence="9">Leaf</tissue>
    </source>
</reference>
<evidence type="ECO:0000313" key="10">
    <source>
        <dbReference type="Proteomes" id="UP000288805"/>
    </source>
</evidence>
<accession>A0A438C9N7</accession>